<organism evidence="1 2">
    <name type="scientific">Plasmopara halstedii</name>
    <name type="common">Downy mildew of sunflower</name>
    <dbReference type="NCBI Taxonomy" id="4781"/>
    <lineage>
        <taxon>Eukaryota</taxon>
        <taxon>Sar</taxon>
        <taxon>Stramenopiles</taxon>
        <taxon>Oomycota</taxon>
        <taxon>Peronosporomycetes</taxon>
        <taxon>Peronosporales</taxon>
        <taxon>Peronosporaceae</taxon>
        <taxon>Plasmopara</taxon>
    </lineage>
</organism>
<accession>A0A0P1AQB4</accession>
<dbReference type="GeneID" id="36409111"/>
<dbReference type="RefSeq" id="XP_024580133.1">
    <property type="nucleotide sequence ID" value="XM_024729790.1"/>
</dbReference>
<evidence type="ECO:0000313" key="1">
    <source>
        <dbReference type="EMBL" id="CEG43764.1"/>
    </source>
</evidence>
<sequence length="167" mass="18668">MLITCNKRKERIIKANINGSTPSSSAKNNVVLVIVRFQQKILLKMTHVSIFAQLESMRAKFYAKDSVFDLVKPFERPPIALVYSVYGFNVPTKAYHEHGMLTSRGLVSVVIVAIPRLAATFVLQVPYLVGACESCQVEENGHFVTVASARWQENAKFHVALRGDTLM</sequence>
<protein>
    <submittedName>
        <fullName evidence="1">Uncharacterized protein</fullName>
    </submittedName>
</protein>
<reference evidence="2" key="1">
    <citation type="submission" date="2014-09" db="EMBL/GenBank/DDBJ databases">
        <authorList>
            <person name="Sharma Rahul"/>
            <person name="Thines Marco"/>
        </authorList>
    </citation>
    <scope>NUCLEOTIDE SEQUENCE [LARGE SCALE GENOMIC DNA]</scope>
</reference>
<dbReference type="STRING" id="4781.A0A0P1AQB4"/>
<proteinExistence type="predicted"/>
<keyword evidence="2" id="KW-1185">Reference proteome</keyword>
<name>A0A0P1AQB4_PLAHL</name>
<dbReference type="Proteomes" id="UP000054928">
    <property type="component" value="Unassembled WGS sequence"/>
</dbReference>
<dbReference type="OrthoDB" id="190846at2759"/>
<dbReference type="AlphaFoldDB" id="A0A0P1AQB4"/>
<dbReference type="EMBL" id="CCYD01000810">
    <property type="protein sequence ID" value="CEG43764.1"/>
    <property type="molecule type" value="Genomic_DNA"/>
</dbReference>
<evidence type="ECO:0000313" key="2">
    <source>
        <dbReference type="Proteomes" id="UP000054928"/>
    </source>
</evidence>